<dbReference type="Pfam" id="PF01657">
    <property type="entry name" value="Stress-antifung"/>
    <property type="match status" value="1"/>
</dbReference>
<keyword evidence="5" id="KW-1185">Reference proteome</keyword>
<accession>A0A7J7GRE1</accession>
<protein>
    <recommendedName>
        <fullName evidence="3">Gnk2-homologous domain-containing protein</fullName>
    </recommendedName>
</protein>
<proteinExistence type="predicted"/>
<dbReference type="Proteomes" id="UP000593564">
    <property type="component" value="Unassembled WGS sequence"/>
</dbReference>
<dbReference type="Gene3D" id="3.30.430.20">
    <property type="entry name" value="Gnk2 domain, C-X8-C-X2-C motif"/>
    <property type="match status" value="1"/>
</dbReference>
<feature type="domain" description="Gnk2-homologous" evidence="3">
    <location>
        <begin position="46"/>
        <end position="146"/>
    </location>
</feature>
<evidence type="ECO:0000256" key="2">
    <source>
        <dbReference type="ARBA" id="ARBA00022737"/>
    </source>
</evidence>
<name>A0A7J7GRE1_CAMSI</name>
<comment type="caution">
    <text evidence="4">The sequence shown here is derived from an EMBL/GenBank/DDBJ whole genome shotgun (WGS) entry which is preliminary data.</text>
</comment>
<evidence type="ECO:0000259" key="3">
    <source>
        <dbReference type="PROSITE" id="PS51473"/>
    </source>
</evidence>
<dbReference type="CDD" id="cd23509">
    <property type="entry name" value="Gnk2-like"/>
    <property type="match status" value="1"/>
</dbReference>
<dbReference type="EMBL" id="JACBKZ010000008">
    <property type="protein sequence ID" value="KAF5943369.1"/>
    <property type="molecule type" value="Genomic_DNA"/>
</dbReference>
<dbReference type="AlphaFoldDB" id="A0A7J7GRE1"/>
<dbReference type="PANTHER" id="PTHR32099:SF36">
    <property type="entry name" value="CYSTEINE-RICH REPEAT SECRETORY PROTEIN 38-LIKE"/>
    <property type="match status" value="1"/>
</dbReference>
<sequence length="155" mass="17012">MERKRMIPVVVVVLSSNSGITPLNPLVFTLLLVIPYSLIMAQLAPTYLHQICIDNGNYSTGSQFESNLQRLFIRTLYKNGGDNFFSNGTKGDDPDKVCGLFLCRGDVQPSMCQKCIEQASEEIVETWNNWSAVLPDKSVRAAAVVVVEAVVGLGD</sequence>
<evidence type="ECO:0000313" key="4">
    <source>
        <dbReference type="EMBL" id="KAF5943369.1"/>
    </source>
</evidence>
<organism evidence="4 5">
    <name type="scientific">Camellia sinensis</name>
    <name type="common">Tea plant</name>
    <name type="synonym">Thea sinensis</name>
    <dbReference type="NCBI Taxonomy" id="4442"/>
    <lineage>
        <taxon>Eukaryota</taxon>
        <taxon>Viridiplantae</taxon>
        <taxon>Streptophyta</taxon>
        <taxon>Embryophyta</taxon>
        <taxon>Tracheophyta</taxon>
        <taxon>Spermatophyta</taxon>
        <taxon>Magnoliopsida</taxon>
        <taxon>eudicotyledons</taxon>
        <taxon>Gunneridae</taxon>
        <taxon>Pentapetalae</taxon>
        <taxon>asterids</taxon>
        <taxon>Ericales</taxon>
        <taxon>Theaceae</taxon>
        <taxon>Camellia</taxon>
    </lineage>
</organism>
<dbReference type="InterPro" id="IPR002902">
    <property type="entry name" value="GNK2"/>
</dbReference>
<keyword evidence="1" id="KW-0732">Signal</keyword>
<keyword evidence="2" id="KW-0677">Repeat</keyword>
<dbReference type="PANTHER" id="PTHR32099">
    <property type="entry name" value="CYSTEINE-RICH REPEAT SECRETORY PROTEIN"/>
    <property type="match status" value="1"/>
</dbReference>
<dbReference type="InterPro" id="IPR038408">
    <property type="entry name" value="GNK2_sf"/>
</dbReference>
<dbReference type="PROSITE" id="PS51473">
    <property type="entry name" value="GNK2"/>
    <property type="match status" value="1"/>
</dbReference>
<reference evidence="5" key="1">
    <citation type="journal article" date="2020" name="Nat. Commun.">
        <title>Genome assembly of wild tea tree DASZ reveals pedigree and selection history of tea varieties.</title>
        <authorList>
            <person name="Zhang W."/>
            <person name="Zhang Y."/>
            <person name="Qiu H."/>
            <person name="Guo Y."/>
            <person name="Wan H."/>
            <person name="Zhang X."/>
            <person name="Scossa F."/>
            <person name="Alseekh S."/>
            <person name="Zhang Q."/>
            <person name="Wang P."/>
            <person name="Xu L."/>
            <person name="Schmidt M.H."/>
            <person name="Jia X."/>
            <person name="Li D."/>
            <person name="Zhu A."/>
            <person name="Guo F."/>
            <person name="Chen W."/>
            <person name="Ni D."/>
            <person name="Usadel B."/>
            <person name="Fernie A.R."/>
            <person name="Wen W."/>
        </authorList>
    </citation>
    <scope>NUCLEOTIDE SEQUENCE [LARGE SCALE GENOMIC DNA]</scope>
    <source>
        <strain evidence="5">cv. G240</strain>
    </source>
</reference>
<gene>
    <name evidence="4" type="ORF">HYC85_017446</name>
</gene>
<reference evidence="4 5" key="2">
    <citation type="submission" date="2020-07" db="EMBL/GenBank/DDBJ databases">
        <title>Genome assembly of wild tea tree DASZ reveals pedigree and selection history of tea varieties.</title>
        <authorList>
            <person name="Zhang W."/>
        </authorList>
    </citation>
    <scope>NUCLEOTIDE SEQUENCE [LARGE SCALE GENOMIC DNA]</scope>
    <source>
        <strain evidence="5">cv. G240</strain>
        <tissue evidence="4">Leaf</tissue>
    </source>
</reference>
<evidence type="ECO:0000313" key="5">
    <source>
        <dbReference type="Proteomes" id="UP000593564"/>
    </source>
</evidence>
<evidence type="ECO:0000256" key="1">
    <source>
        <dbReference type="ARBA" id="ARBA00022729"/>
    </source>
</evidence>